<evidence type="ECO:0000313" key="2">
    <source>
        <dbReference type="EMBL" id="TCP49264.1"/>
    </source>
</evidence>
<dbReference type="SUPFAM" id="SSF53474">
    <property type="entry name" value="alpha/beta-Hydrolases"/>
    <property type="match status" value="1"/>
</dbReference>
<dbReference type="Pfam" id="PF12697">
    <property type="entry name" value="Abhydrolase_6"/>
    <property type="match status" value="1"/>
</dbReference>
<dbReference type="AlphaFoldDB" id="A0A4R2QKI7"/>
<dbReference type="EMBL" id="SLXQ01000009">
    <property type="protein sequence ID" value="TCP49264.1"/>
    <property type="molecule type" value="Genomic_DNA"/>
</dbReference>
<dbReference type="PRINTS" id="PR00111">
    <property type="entry name" value="ABHYDROLASE"/>
</dbReference>
<dbReference type="Gene3D" id="3.40.50.1820">
    <property type="entry name" value="alpha/beta hydrolase"/>
    <property type="match status" value="1"/>
</dbReference>
<accession>A0A4R2QKI7</accession>
<comment type="caution">
    <text evidence="2">The sequence shown here is derived from an EMBL/GenBank/DDBJ whole genome shotgun (WGS) entry which is preliminary data.</text>
</comment>
<dbReference type="GO" id="GO:0016787">
    <property type="term" value="F:hydrolase activity"/>
    <property type="evidence" value="ECO:0007669"/>
    <property type="project" value="UniProtKB-KW"/>
</dbReference>
<dbReference type="InterPro" id="IPR000073">
    <property type="entry name" value="AB_hydrolase_1"/>
</dbReference>
<proteinExistence type="predicted"/>
<dbReference type="OrthoDB" id="1376138at2"/>
<dbReference type="PANTHER" id="PTHR43689">
    <property type="entry name" value="HYDROLASE"/>
    <property type="match status" value="1"/>
</dbReference>
<dbReference type="RefSeq" id="WP_132878568.1">
    <property type="nucleotide sequence ID" value="NZ_SLXQ01000009.1"/>
</dbReference>
<reference evidence="2 3" key="1">
    <citation type="submission" date="2019-03" db="EMBL/GenBank/DDBJ databases">
        <title>Genomic Encyclopedia of Type Strains, Phase IV (KMG-IV): sequencing the most valuable type-strain genomes for metagenomic binning, comparative biology and taxonomic classification.</title>
        <authorList>
            <person name="Goeker M."/>
        </authorList>
    </citation>
    <scope>NUCLEOTIDE SEQUENCE [LARGE SCALE GENOMIC DNA]</scope>
    <source>
        <strain evidence="2 3">DSM 45765</strain>
    </source>
</reference>
<sequence length="306" mass="32873">MTSDYLRFLPADALPNPLPEPTSTSWHWRDMRAHVLRAGDPAAPCQAILLHGAGGHAGALWPAAAILAGAGFRVAMPDLPGFGRTSVPDRGALRYPDWTAFATDFVRAEQRSGTPMLVVGASMGGMLAYEAACRTGAVHTVLATCLLDPRGREVHARIARFPVLGRYAGPLLRLLAGPLAAAQIPLRALVKMRAISNDRGLVDTVVADKLGGGNAMPLGFLRSYLDSKPAVEPEQATGTRFVLAHPTEDHWTPLELSTSFLDRINGKTELVLLEGTGHFPIESPGIYQLRDTIRRLFADMTPSSKS</sequence>
<feature type="domain" description="AB hydrolase-1" evidence="1">
    <location>
        <begin position="48"/>
        <end position="284"/>
    </location>
</feature>
<dbReference type="Proteomes" id="UP000294911">
    <property type="component" value="Unassembled WGS sequence"/>
</dbReference>
<keyword evidence="2" id="KW-0378">Hydrolase</keyword>
<dbReference type="PANTHER" id="PTHR43689:SF8">
    <property type="entry name" value="ALPHA_BETA-HYDROLASES SUPERFAMILY PROTEIN"/>
    <property type="match status" value="1"/>
</dbReference>
<dbReference type="InterPro" id="IPR029058">
    <property type="entry name" value="AB_hydrolase_fold"/>
</dbReference>
<name>A0A4R2QKI7_9PSEU</name>
<protein>
    <submittedName>
        <fullName evidence="2">Alpha-beta hydrolase superfamily lysophospholipase</fullName>
    </submittedName>
</protein>
<keyword evidence="3" id="KW-1185">Reference proteome</keyword>
<evidence type="ECO:0000313" key="3">
    <source>
        <dbReference type="Proteomes" id="UP000294911"/>
    </source>
</evidence>
<organism evidence="2 3">
    <name type="scientific">Tamaricihabitans halophyticus</name>
    <dbReference type="NCBI Taxonomy" id="1262583"/>
    <lineage>
        <taxon>Bacteria</taxon>
        <taxon>Bacillati</taxon>
        <taxon>Actinomycetota</taxon>
        <taxon>Actinomycetes</taxon>
        <taxon>Pseudonocardiales</taxon>
        <taxon>Pseudonocardiaceae</taxon>
        <taxon>Tamaricihabitans</taxon>
    </lineage>
</organism>
<gene>
    <name evidence="2" type="ORF">EV191_10986</name>
</gene>
<evidence type="ECO:0000259" key="1">
    <source>
        <dbReference type="Pfam" id="PF12697"/>
    </source>
</evidence>